<dbReference type="InterPro" id="IPR025336">
    <property type="entry name" value="SCO4226-like"/>
</dbReference>
<dbReference type="Gene3D" id="3.30.70.3090">
    <property type="entry name" value="ORF SCO4226, nickel-binding ferredoxin-like monomer"/>
    <property type="match status" value="1"/>
</dbReference>
<protein>
    <submittedName>
        <fullName evidence="5">DUF4242 domain-containing protein</fullName>
    </submittedName>
</protein>
<reference evidence="5 6" key="1">
    <citation type="journal article" date="2015" name="Int. J. Syst. Evol. Microbiol.">
        <title>Mariniphaga sediminis sp. nov., isolated from coastal sediment.</title>
        <authorList>
            <person name="Wang F.Q."/>
            <person name="Shen Q.Y."/>
            <person name="Chen G.J."/>
            <person name="Du Z.J."/>
        </authorList>
    </citation>
    <scope>NUCLEOTIDE SEQUENCE [LARGE SCALE GENOMIC DNA]</scope>
    <source>
        <strain evidence="5 6">SY21</strain>
    </source>
</reference>
<dbReference type="SUPFAM" id="SSF55073">
    <property type="entry name" value="Nucleotide cyclase"/>
    <property type="match status" value="1"/>
</dbReference>
<organism evidence="5 6">
    <name type="scientific">Mariniphaga sediminis</name>
    <dbReference type="NCBI Taxonomy" id="1628158"/>
    <lineage>
        <taxon>Bacteria</taxon>
        <taxon>Pseudomonadati</taxon>
        <taxon>Bacteroidota</taxon>
        <taxon>Bacteroidia</taxon>
        <taxon>Marinilabiliales</taxon>
        <taxon>Prolixibacteraceae</taxon>
        <taxon>Mariniphaga</taxon>
    </lineage>
</organism>
<dbReference type="Gene3D" id="3.30.70.1230">
    <property type="entry name" value="Nucleotide cyclase"/>
    <property type="match status" value="1"/>
</dbReference>
<gene>
    <name evidence="5" type="ORF">D1164_17930</name>
</gene>
<feature type="domain" description="HTH araC/xylS-type" evidence="4">
    <location>
        <begin position="267"/>
        <end position="366"/>
    </location>
</feature>
<evidence type="ECO:0000256" key="1">
    <source>
        <dbReference type="ARBA" id="ARBA00023015"/>
    </source>
</evidence>
<keyword evidence="3" id="KW-0804">Transcription</keyword>
<dbReference type="Pfam" id="PF12833">
    <property type="entry name" value="HTH_18"/>
    <property type="match status" value="1"/>
</dbReference>
<dbReference type="InterPro" id="IPR018060">
    <property type="entry name" value="HTH_AraC"/>
</dbReference>
<dbReference type="InterPro" id="IPR042557">
    <property type="entry name" value="SCO4226"/>
</dbReference>
<dbReference type="Gene3D" id="1.10.10.60">
    <property type="entry name" value="Homeodomain-like"/>
    <property type="match status" value="1"/>
</dbReference>
<evidence type="ECO:0000259" key="4">
    <source>
        <dbReference type="PROSITE" id="PS01124"/>
    </source>
</evidence>
<dbReference type="InterPro" id="IPR020449">
    <property type="entry name" value="Tscrpt_reg_AraC-type_HTH"/>
</dbReference>
<dbReference type="OrthoDB" id="1116352at2"/>
<dbReference type="PANTHER" id="PTHR43280:SF2">
    <property type="entry name" value="HTH-TYPE TRANSCRIPTIONAL REGULATOR EXSA"/>
    <property type="match status" value="1"/>
</dbReference>
<dbReference type="PROSITE" id="PS00041">
    <property type="entry name" value="HTH_ARAC_FAMILY_1"/>
    <property type="match status" value="1"/>
</dbReference>
<dbReference type="PANTHER" id="PTHR43280">
    <property type="entry name" value="ARAC-FAMILY TRANSCRIPTIONAL REGULATOR"/>
    <property type="match status" value="1"/>
</dbReference>
<evidence type="ECO:0000313" key="6">
    <source>
        <dbReference type="Proteomes" id="UP000266441"/>
    </source>
</evidence>
<accession>A0A399CVL9</accession>
<dbReference type="RefSeq" id="WP_119351272.1">
    <property type="nucleotide sequence ID" value="NZ_QWET01000016.1"/>
</dbReference>
<proteinExistence type="predicted"/>
<dbReference type="InterPro" id="IPR029787">
    <property type="entry name" value="Nucleotide_cyclase"/>
</dbReference>
<sequence>MPIYMDRHDVSEEVTAEAVAKLHQEDLKIQHKFNCRGLTYWFDDKRKTAFCLIEAPDEQSLINMHNSAHGVVPHRIIEVEPSIVESFLGRIEDPEKSKNVSLNIINEPAFRTIMMTGLEQLSYLDTEIQSLKESINKINQSISATIKSFKGRVVNQTSDYFLVSFESVSHAINCAVQVQTDFNQWKEQNKLDNIELKTGLSAGVPVTDKESVFEDTIQRAERLYYISRAKIVITNEVKELYQSENQNVSFQPDIISPISPNDEDLLHNLMDYMESIWTKHSFHSNDLSKELNLSKSNLYRKMTSITGESPNAFIKEFRLNKALSYIRSKKGNISEIAYETGFGSPSYFTKCFQQKYGVSPTDYLHLLDI</sequence>
<dbReference type="SUPFAM" id="SSF46689">
    <property type="entry name" value="Homeodomain-like"/>
    <property type="match status" value="1"/>
</dbReference>
<keyword evidence="6" id="KW-1185">Reference proteome</keyword>
<keyword evidence="2" id="KW-0238">DNA-binding</keyword>
<dbReference type="EMBL" id="QWET01000016">
    <property type="protein sequence ID" value="RIH63814.1"/>
    <property type="molecule type" value="Genomic_DNA"/>
</dbReference>
<evidence type="ECO:0000313" key="5">
    <source>
        <dbReference type="EMBL" id="RIH63814.1"/>
    </source>
</evidence>
<dbReference type="Pfam" id="PF14026">
    <property type="entry name" value="SCO4226-like"/>
    <property type="match status" value="1"/>
</dbReference>
<name>A0A399CVL9_9BACT</name>
<evidence type="ECO:0000256" key="3">
    <source>
        <dbReference type="ARBA" id="ARBA00023163"/>
    </source>
</evidence>
<dbReference type="InterPro" id="IPR009057">
    <property type="entry name" value="Homeodomain-like_sf"/>
</dbReference>
<keyword evidence="1" id="KW-0805">Transcription regulation</keyword>
<dbReference type="AlphaFoldDB" id="A0A399CVL9"/>
<dbReference type="Proteomes" id="UP000266441">
    <property type="component" value="Unassembled WGS sequence"/>
</dbReference>
<dbReference type="InterPro" id="IPR018062">
    <property type="entry name" value="HTH_AraC-typ_CS"/>
</dbReference>
<evidence type="ECO:0000256" key="2">
    <source>
        <dbReference type="ARBA" id="ARBA00023125"/>
    </source>
</evidence>
<comment type="caution">
    <text evidence="5">The sequence shown here is derived from an EMBL/GenBank/DDBJ whole genome shotgun (WGS) entry which is preliminary data.</text>
</comment>
<dbReference type="GO" id="GO:0003700">
    <property type="term" value="F:DNA-binding transcription factor activity"/>
    <property type="evidence" value="ECO:0007669"/>
    <property type="project" value="InterPro"/>
</dbReference>
<dbReference type="SMART" id="SM00342">
    <property type="entry name" value="HTH_ARAC"/>
    <property type="match status" value="1"/>
</dbReference>
<dbReference type="GO" id="GO:0043565">
    <property type="term" value="F:sequence-specific DNA binding"/>
    <property type="evidence" value="ECO:0007669"/>
    <property type="project" value="InterPro"/>
</dbReference>
<dbReference type="PROSITE" id="PS01124">
    <property type="entry name" value="HTH_ARAC_FAMILY_2"/>
    <property type="match status" value="1"/>
</dbReference>
<dbReference type="PRINTS" id="PR00032">
    <property type="entry name" value="HTHARAC"/>
</dbReference>